<dbReference type="Gene3D" id="3.30.457.10">
    <property type="entry name" value="Copper amine oxidase-like, N-terminal domain"/>
    <property type="match status" value="2"/>
</dbReference>
<evidence type="ECO:0000256" key="1">
    <source>
        <dbReference type="ARBA" id="ARBA00022614"/>
    </source>
</evidence>
<evidence type="ECO:0000259" key="3">
    <source>
        <dbReference type="Pfam" id="PF07833"/>
    </source>
</evidence>
<feature type="domain" description="Copper amine oxidase-like N-terminal" evidence="3">
    <location>
        <begin position="417"/>
        <end position="518"/>
    </location>
</feature>
<dbReference type="InterPro" id="IPR050836">
    <property type="entry name" value="SDS22/Internalin_LRR"/>
</dbReference>
<evidence type="ECO:0000313" key="5">
    <source>
        <dbReference type="Proteomes" id="UP001236415"/>
    </source>
</evidence>
<dbReference type="Pfam" id="PF07833">
    <property type="entry name" value="Cu_amine_oxidN1"/>
    <property type="match status" value="1"/>
</dbReference>
<proteinExistence type="predicted"/>
<gene>
    <name evidence="4" type="ORF">QPK24_22960</name>
</gene>
<keyword evidence="1" id="KW-0433">Leucine-rich repeat</keyword>
<dbReference type="InterPro" id="IPR025875">
    <property type="entry name" value="Leu-rich_rpt_4"/>
</dbReference>
<dbReference type="SUPFAM" id="SSF55383">
    <property type="entry name" value="Copper amine oxidase, domain N"/>
    <property type="match status" value="2"/>
</dbReference>
<protein>
    <submittedName>
        <fullName evidence="4">Stalk domain-containing protein</fullName>
    </submittedName>
</protein>
<dbReference type="RefSeq" id="WP_285745047.1">
    <property type="nucleotide sequence ID" value="NZ_CP127162.1"/>
</dbReference>
<dbReference type="Pfam" id="PF12799">
    <property type="entry name" value="LRR_4"/>
    <property type="match status" value="1"/>
</dbReference>
<organism evidence="4 5">
    <name type="scientific">Paenibacillus polygoni</name>
    <dbReference type="NCBI Taxonomy" id="3050112"/>
    <lineage>
        <taxon>Bacteria</taxon>
        <taxon>Bacillati</taxon>
        <taxon>Bacillota</taxon>
        <taxon>Bacilli</taxon>
        <taxon>Bacillales</taxon>
        <taxon>Paenibacillaceae</taxon>
        <taxon>Paenibacillus</taxon>
    </lineage>
</organism>
<dbReference type="PROSITE" id="PS51450">
    <property type="entry name" value="LRR"/>
    <property type="match status" value="8"/>
</dbReference>
<keyword evidence="5" id="KW-1185">Reference proteome</keyword>
<dbReference type="EMBL" id="CP127162">
    <property type="protein sequence ID" value="WIV19136.1"/>
    <property type="molecule type" value="Genomic_DNA"/>
</dbReference>
<sequence length="523" mass="58594">MKRAITIVLAFLITMGWGGQGAYLYAAERGLVTDPYLDNGLKMILNKAQDEELTVSDLEKLTVIDLPSAGIRSLSGLEHAVHLTHLRIPYNQVEDLSPLKEITTLREIDVTNNYVSSIESLEKNTQMERLIVSNNAITSLGVTRNFPRLHTLYAGGNQITSLDGLSGAASLRALDINFNKIESLEPLVNMTSLKELLASANLIKDISVLTKLENLQNLDLNQNQITNATYINELPRSLVSLKLAHNPLSNIDELQNMSHLVNLEILDLSGLQLDSLAPIQDLQQLTDLSASDNQITSLEPLENLKLLTNIDVSKNLIFNLEPLQRLRHIQSLNLSSNLVWDLKPIQNHQFTYIRQESSGEPPYYGLNLKDNYLDLTYGSDTWSLFTELGGNPEDVTPQGKYQRLQEGSKTAYMGDGAYSLQVAPFLEKGRIYVPLRFISEQLGADVTWDQKKKEITIQKNDTFIQWTAHNRQVKVNGKITLYDAPLMLKDGVTCIPLRFVSEKLGTKIGYINNSKTTLIFTDK</sequence>
<dbReference type="InterPro" id="IPR001611">
    <property type="entry name" value="Leu-rich_rpt"/>
</dbReference>
<keyword evidence="2" id="KW-0677">Repeat</keyword>
<name>A0ABY8X6R4_9BACL</name>
<accession>A0ABY8X6R4</accession>
<dbReference type="PANTHER" id="PTHR46652:SF3">
    <property type="entry name" value="LEUCINE-RICH REPEAT-CONTAINING PROTEIN 9"/>
    <property type="match status" value="1"/>
</dbReference>
<dbReference type="InterPro" id="IPR032675">
    <property type="entry name" value="LRR_dom_sf"/>
</dbReference>
<dbReference type="PANTHER" id="PTHR46652">
    <property type="entry name" value="LEUCINE-RICH REPEAT AND IQ DOMAIN-CONTAINING PROTEIN 1-RELATED"/>
    <property type="match status" value="1"/>
</dbReference>
<evidence type="ECO:0000256" key="2">
    <source>
        <dbReference type="ARBA" id="ARBA00022737"/>
    </source>
</evidence>
<dbReference type="Proteomes" id="UP001236415">
    <property type="component" value="Chromosome"/>
</dbReference>
<dbReference type="InterPro" id="IPR036582">
    <property type="entry name" value="Mao_N_sf"/>
</dbReference>
<dbReference type="SUPFAM" id="SSF52058">
    <property type="entry name" value="L domain-like"/>
    <property type="match status" value="1"/>
</dbReference>
<dbReference type="InterPro" id="IPR012854">
    <property type="entry name" value="Cu_amine_oxidase-like_N"/>
</dbReference>
<evidence type="ECO:0000313" key="4">
    <source>
        <dbReference type="EMBL" id="WIV19136.1"/>
    </source>
</evidence>
<dbReference type="SMART" id="SM00365">
    <property type="entry name" value="LRR_SD22"/>
    <property type="match status" value="10"/>
</dbReference>
<dbReference type="Gene3D" id="3.80.10.10">
    <property type="entry name" value="Ribonuclease Inhibitor"/>
    <property type="match status" value="1"/>
</dbReference>
<reference evidence="4 5" key="1">
    <citation type="submission" date="2023-06" db="EMBL/GenBank/DDBJ databases">
        <title>Paenibacillus polygonum sp. nov., an endophytic bacterium, isolated from Polygonum lapathifolium L. in Nanji Wetland National Nature Reserve, South of Poyang Lake, Jiangxi Province, China.</title>
        <authorList>
            <person name="Yu Z."/>
        </authorList>
    </citation>
    <scope>NUCLEOTIDE SEQUENCE [LARGE SCALE GENOMIC DNA]</scope>
    <source>
        <strain evidence="4 5">C31</strain>
    </source>
</reference>